<protein>
    <recommendedName>
        <fullName evidence="2">Trimeric autotransporter adhesin YadA-like head domain-containing protein</fullName>
    </recommendedName>
</protein>
<dbReference type="Pfam" id="PF05658">
    <property type="entry name" value="YadA_head"/>
    <property type="match status" value="3"/>
</dbReference>
<organism evidence="3 4">
    <name type="scientific">Cochleicola gelatinilyticus</name>
    <dbReference type="NCBI Taxonomy" id="1763537"/>
    <lineage>
        <taxon>Bacteria</taxon>
        <taxon>Pseudomonadati</taxon>
        <taxon>Bacteroidota</taxon>
        <taxon>Flavobacteriia</taxon>
        <taxon>Flavobacteriales</taxon>
        <taxon>Flavobacteriaceae</taxon>
        <taxon>Cochleicola</taxon>
    </lineage>
</organism>
<dbReference type="RefSeq" id="WP_068592114.1">
    <property type="nucleotide sequence ID" value="NZ_LRXL01000037.1"/>
</dbReference>
<evidence type="ECO:0000313" key="4">
    <source>
        <dbReference type="Proteomes" id="UP000077013"/>
    </source>
</evidence>
<dbReference type="EMBL" id="LRXL01000037">
    <property type="protein sequence ID" value="OAB78781.1"/>
    <property type="molecule type" value="Genomic_DNA"/>
</dbReference>
<evidence type="ECO:0000259" key="2">
    <source>
        <dbReference type="Pfam" id="PF05658"/>
    </source>
</evidence>
<reference evidence="3 4" key="1">
    <citation type="submission" date="2016-02" db="EMBL/GenBank/DDBJ databases">
        <title>Ulvibacter sp. LPB0005, isolated from Thais luteostoma.</title>
        <authorList>
            <person name="Shin S.-K."/>
            <person name="Yi H."/>
        </authorList>
    </citation>
    <scope>NUCLEOTIDE SEQUENCE [LARGE SCALE GENOMIC DNA]</scope>
    <source>
        <strain evidence="3 4">LPB0005</strain>
    </source>
</reference>
<comment type="caution">
    <text evidence="3">The sequence shown here is derived from an EMBL/GenBank/DDBJ whole genome shotgun (WGS) entry which is preliminary data.</text>
</comment>
<dbReference type="SUPFAM" id="SSF101967">
    <property type="entry name" value="Adhesin YadA, collagen-binding domain"/>
    <property type="match status" value="1"/>
</dbReference>
<feature type="region of interest" description="Disordered" evidence="1">
    <location>
        <begin position="125"/>
        <end position="170"/>
    </location>
</feature>
<feature type="compositionally biased region" description="Low complexity" evidence="1">
    <location>
        <begin position="125"/>
        <end position="140"/>
    </location>
</feature>
<sequence length="833" mass="90144">MAIIINTVNDKYFTLNNVQYAKIYTPLKQGLEYIAIYNQYDTRQQILGSTKYDEFIINGNQYNSQFLTIEALLPVVLNNQSGGPVVIGGNSNTGLSAINEGNGIGWRLKNRNPLFYGSIGHSATDLSTSGTDSDSKGATGNNSFASGNNTIASGTNSHAQNSGTEASGNNSFAQGAITVASGANSHAEGNNTIASGTNSHAQGRVSKAIGNNSFASGFNAISSGDTSTSIGVDNIAHSFGEVVTGVYATDYVPNSPFTVNSNDRIFNVGNGLDNDNRSDALTILKNGLVTVPSLSNSLIEDAADDVVVTKGYLNNIIVSGSSFVDVSNDLSTENHLSDAYRNGKTGFGTNLVNETVEISGSTKSTYEYNNGTTTSFQFGGENIASELGIPQNALKGIVLNYYNDPNYPDLRSFIYSGNFEAIGGQKNISLTQGLQNINGDAYALGFYHPLIEDNSNDFQIKLKARNANTDQSYIHINSLGYNAEQPILGKSLESDIEMQARNNEGEKSTVFLTPHTFEYDGLLKLKGYGKIFTKGYTHRDSLSKTGTDATTIGDAQTILGLDDDGNVMEIPTSDISKKYASDSHLSGVYTQIGGQGINDLGMNGMYDRCVTTDADLRGGSISFSATTGTATIPDSSKNLTINGESDYLTINDISNDCEIEVVIDNGENVEVYGSGRWQPFFQKRIKGNIYGRFRNINVSVSYDKMNWYEPENDNWKTTDFSDSEGELPTVWFGGNGAPSVPGTTWRYVRFQLKDFAEGSNSNLSNKATIVQLGMRHYSEKYAQQYIKRRDVFGSSAPFTATDLGTKGEMRVTQDYIYVCTATNTWKRTALSSW</sequence>
<evidence type="ECO:0000313" key="3">
    <source>
        <dbReference type="EMBL" id="OAB78781.1"/>
    </source>
</evidence>
<dbReference type="Proteomes" id="UP000077013">
    <property type="component" value="Unassembled WGS sequence"/>
</dbReference>
<accession>A0A167HMU0</accession>
<feature type="domain" description="Trimeric autotransporter adhesin YadA-like head" evidence="2">
    <location>
        <begin position="178"/>
        <end position="199"/>
    </location>
</feature>
<dbReference type="InterPro" id="IPR011049">
    <property type="entry name" value="Serralysin-like_metalloprot_C"/>
</dbReference>
<dbReference type="InterPro" id="IPR008640">
    <property type="entry name" value="Adhesin_Head_dom"/>
</dbReference>
<dbReference type="Gene3D" id="2.150.10.10">
    <property type="entry name" value="Serralysin-like metalloprotease, C-terminal"/>
    <property type="match status" value="1"/>
</dbReference>
<evidence type="ECO:0000256" key="1">
    <source>
        <dbReference type="SAM" id="MobiDB-lite"/>
    </source>
</evidence>
<feature type="compositionally biased region" description="Polar residues" evidence="1">
    <location>
        <begin position="141"/>
        <end position="170"/>
    </location>
</feature>
<name>A0A167HMU0_9FLAO</name>
<dbReference type="CDD" id="cd12820">
    <property type="entry name" value="LbR_YadA-like"/>
    <property type="match status" value="1"/>
</dbReference>
<feature type="domain" description="Trimeric autotransporter adhesin YadA-like head" evidence="2">
    <location>
        <begin position="208"/>
        <end position="231"/>
    </location>
</feature>
<proteinExistence type="predicted"/>
<gene>
    <name evidence="3" type="ORF">ULVI_09370</name>
</gene>
<dbReference type="STRING" id="1763537.ULVI_09370"/>
<dbReference type="GO" id="GO:0019867">
    <property type="term" value="C:outer membrane"/>
    <property type="evidence" value="ECO:0007669"/>
    <property type="project" value="InterPro"/>
</dbReference>
<feature type="domain" description="Trimeric autotransporter adhesin YadA-like head" evidence="2">
    <location>
        <begin position="138"/>
        <end position="157"/>
    </location>
</feature>
<dbReference type="OrthoDB" id="1365092at2"/>
<keyword evidence="4" id="KW-1185">Reference proteome</keyword>
<dbReference type="AlphaFoldDB" id="A0A167HMU0"/>